<organism evidence="1">
    <name type="scientific">Anguilla anguilla</name>
    <name type="common">European freshwater eel</name>
    <name type="synonym">Muraena anguilla</name>
    <dbReference type="NCBI Taxonomy" id="7936"/>
    <lineage>
        <taxon>Eukaryota</taxon>
        <taxon>Metazoa</taxon>
        <taxon>Chordata</taxon>
        <taxon>Craniata</taxon>
        <taxon>Vertebrata</taxon>
        <taxon>Euteleostomi</taxon>
        <taxon>Actinopterygii</taxon>
        <taxon>Neopterygii</taxon>
        <taxon>Teleostei</taxon>
        <taxon>Anguilliformes</taxon>
        <taxon>Anguillidae</taxon>
        <taxon>Anguilla</taxon>
    </lineage>
</organism>
<dbReference type="AlphaFoldDB" id="A0A0E9PCZ6"/>
<sequence length="61" mass="6773">MENHYSGCDPNPASYEATAPPTAPPCLLQNLIFHKYFDQSESTCGLYSFAVYSKAHKMVAE</sequence>
<reference evidence="1" key="2">
    <citation type="journal article" date="2015" name="Fish Shellfish Immunol.">
        <title>Early steps in the European eel (Anguilla anguilla)-Vibrio vulnificus interaction in the gills: Role of the RtxA13 toxin.</title>
        <authorList>
            <person name="Callol A."/>
            <person name="Pajuelo D."/>
            <person name="Ebbesson L."/>
            <person name="Teles M."/>
            <person name="MacKenzie S."/>
            <person name="Amaro C."/>
        </authorList>
    </citation>
    <scope>NUCLEOTIDE SEQUENCE</scope>
</reference>
<protein>
    <submittedName>
        <fullName evidence="1">Uncharacterized protein</fullName>
    </submittedName>
</protein>
<reference evidence="1" key="1">
    <citation type="submission" date="2014-11" db="EMBL/GenBank/DDBJ databases">
        <authorList>
            <person name="Amaro Gonzalez C."/>
        </authorList>
    </citation>
    <scope>NUCLEOTIDE SEQUENCE</scope>
</reference>
<evidence type="ECO:0000313" key="1">
    <source>
        <dbReference type="EMBL" id="JAH01915.1"/>
    </source>
</evidence>
<name>A0A0E9PCZ6_ANGAN</name>
<proteinExistence type="predicted"/>
<accession>A0A0E9PCZ6</accession>
<dbReference type="EMBL" id="GBXM01106662">
    <property type="protein sequence ID" value="JAH01915.1"/>
    <property type="molecule type" value="Transcribed_RNA"/>
</dbReference>